<organism evidence="1 2">
    <name type="scientific">Gigaspora margarita</name>
    <dbReference type="NCBI Taxonomy" id="4874"/>
    <lineage>
        <taxon>Eukaryota</taxon>
        <taxon>Fungi</taxon>
        <taxon>Fungi incertae sedis</taxon>
        <taxon>Mucoromycota</taxon>
        <taxon>Glomeromycotina</taxon>
        <taxon>Glomeromycetes</taxon>
        <taxon>Diversisporales</taxon>
        <taxon>Gigasporaceae</taxon>
        <taxon>Gigaspora</taxon>
    </lineage>
</organism>
<gene>
    <name evidence="1" type="ORF">GMARGA_LOCUS16512</name>
</gene>
<proteinExistence type="predicted"/>
<accession>A0ABN7VBN5</accession>
<feature type="non-terminal residue" evidence="1">
    <location>
        <position position="1"/>
    </location>
</feature>
<evidence type="ECO:0000313" key="2">
    <source>
        <dbReference type="Proteomes" id="UP000789901"/>
    </source>
</evidence>
<sequence>ALDQNWLRNTKFKYNLNARILKLAKELDIEVRSEYDYNEWWLFQQLEKEAKTIMKILLEHDRMKN</sequence>
<dbReference type="EMBL" id="CAJVQB010012001">
    <property type="protein sequence ID" value="CAG8752079.1"/>
    <property type="molecule type" value="Genomic_DNA"/>
</dbReference>
<comment type="caution">
    <text evidence="1">The sequence shown here is derived from an EMBL/GenBank/DDBJ whole genome shotgun (WGS) entry which is preliminary data.</text>
</comment>
<evidence type="ECO:0000313" key="1">
    <source>
        <dbReference type="EMBL" id="CAG8752079.1"/>
    </source>
</evidence>
<name>A0ABN7VBN5_GIGMA</name>
<dbReference type="Proteomes" id="UP000789901">
    <property type="component" value="Unassembled WGS sequence"/>
</dbReference>
<reference evidence="1 2" key="1">
    <citation type="submission" date="2021-06" db="EMBL/GenBank/DDBJ databases">
        <authorList>
            <person name="Kallberg Y."/>
            <person name="Tangrot J."/>
            <person name="Rosling A."/>
        </authorList>
    </citation>
    <scope>NUCLEOTIDE SEQUENCE [LARGE SCALE GENOMIC DNA]</scope>
    <source>
        <strain evidence="1 2">120-4 pot B 10/14</strain>
    </source>
</reference>
<protein>
    <submittedName>
        <fullName evidence="1">15959_t:CDS:1</fullName>
    </submittedName>
</protein>
<keyword evidence="2" id="KW-1185">Reference proteome</keyword>